<dbReference type="Proteomes" id="UP001062738">
    <property type="component" value="Unassembled WGS sequence"/>
</dbReference>
<proteinExistence type="predicted"/>
<dbReference type="CDD" id="cd02440">
    <property type="entry name" value="AdoMet_MTases"/>
    <property type="match status" value="1"/>
</dbReference>
<sequence>MDKNLIEIWLEEEKNAHIQGWDFSHINKRYEEENDLPWDYKNIIKQYLKPEYKLLDIDTGGGEFLLTLEHPFKNTSVTEAYPPNIEFCKKNLTPLGINVYEVDGADSLPFKDNEFDIIINKHGNFNINELFRILKTGGIFITQQVGAENDKELIELLLPKSKLSFPDLYLKNISKKFKQAGLKILQEQEAFCPIKFYDIGALVWYAHIIEWEFPNFSVNNCLENLFKAQEILEKQGVVEGKNHRDCEKISVNSIFYDENYLIIFLIY</sequence>
<dbReference type="GO" id="GO:0008168">
    <property type="term" value="F:methyltransferase activity"/>
    <property type="evidence" value="ECO:0007669"/>
    <property type="project" value="UniProtKB-KW"/>
</dbReference>
<keyword evidence="2" id="KW-0808">Transferase</keyword>
<dbReference type="Gene3D" id="3.40.50.150">
    <property type="entry name" value="Vaccinia Virus protein VP39"/>
    <property type="match status" value="1"/>
</dbReference>
<keyword evidence="2" id="KW-0489">Methyltransferase</keyword>
<reference evidence="2" key="1">
    <citation type="submission" date="2022-09" db="EMBL/GenBank/DDBJ databases">
        <authorList>
            <person name="Zoaiter M."/>
        </authorList>
    </citation>
    <scope>NUCLEOTIDE SEQUENCE</scope>
    <source>
        <strain evidence="2">DSM 19848</strain>
    </source>
</reference>
<dbReference type="EMBL" id="JAOXXL010000003">
    <property type="protein sequence ID" value="MCY7007410.1"/>
    <property type="molecule type" value="Genomic_DNA"/>
</dbReference>
<dbReference type="Pfam" id="PF08241">
    <property type="entry name" value="Methyltransf_11"/>
    <property type="match status" value="1"/>
</dbReference>
<protein>
    <submittedName>
        <fullName evidence="2">Class I SAM-dependent methyltransferase</fullName>
    </submittedName>
</protein>
<feature type="domain" description="Methyltransferase type 11" evidence="1">
    <location>
        <begin position="55"/>
        <end position="141"/>
    </location>
</feature>
<accession>A0ABT4DFQ3</accession>
<organism evidence="2 3">
    <name type="scientific">Fusobacterium simiae</name>
    <dbReference type="NCBI Taxonomy" id="855"/>
    <lineage>
        <taxon>Bacteria</taxon>
        <taxon>Fusobacteriati</taxon>
        <taxon>Fusobacteriota</taxon>
        <taxon>Fusobacteriia</taxon>
        <taxon>Fusobacteriales</taxon>
        <taxon>Fusobacteriaceae</taxon>
        <taxon>Fusobacterium</taxon>
    </lineage>
</organism>
<dbReference type="PANTHER" id="PTHR43460">
    <property type="entry name" value="METHYLTRANSFERASE"/>
    <property type="match status" value="1"/>
</dbReference>
<gene>
    <name evidence="2" type="ORF">OCK72_01940</name>
</gene>
<dbReference type="RefSeq" id="WP_265151631.1">
    <property type="nucleotide sequence ID" value="NZ_JAOXXL010000003.1"/>
</dbReference>
<evidence type="ECO:0000313" key="2">
    <source>
        <dbReference type="EMBL" id="MCY7007410.1"/>
    </source>
</evidence>
<keyword evidence="3" id="KW-1185">Reference proteome</keyword>
<dbReference type="SUPFAM" id="SSF53335">
    <property type="entry name" value="S-adenosyl-L-methionine-dependent methyltransferases"/>
    <property type="match status" value="1"/>
</dbReference>
<dbReference type="InterPro" id="IPR029063">
    <property type="entry name" value="SAM-dependent_MTases_sf"/>
</dbReference>
<dbReference type="GO" id="GO:0032259">
    <property type="term" value="P:methylation"/>
    <property type="evidence" value="ECO:0007669"/>
    <property type="project" value="UniProtKB-KW"/>
</dbReference>
<evidence type="ECO:0000313" key="3">
    <source>
        <dbReference type="Proteomes" id="UP001062738"/>
    </source>
</evidence>
<evidence type="ECO:0000259" key="1">
    <source>
        <dbReference type="Pfam" id="PF08241"/>
    </source>
</evidence>
<name>A0ABT4DFQ3_FUSSI</name>
<dbReference type="PANTHER" id="PTHR43460:SF1">
    <property type="entry name" value="METHYLTRANSFERASE TYPE 11 DOMAIN-CONTAINING PROTEIN"/>
    <property type="match status" value="1"/>
</dbReference>
<dbReference type="InterPro" id="IPR013216">
    <property type="entry name" value="Methyltransf_11"/>
</dbReference>
<comment type="caution">
    <text evidence="2">The sequence shown here is derived from an EMBL/GenBank/DDBJ whole genome shotgun (WGS) entry which is preliminary data.</text>
</comment>
<dbReference type="InterPro" id="IPR052939">
    <property type="entry name" value="23S_rRNA_MeTrnsfrase_RlmA"/>
</dbReference>